<evidence type="ECO:0000256" key="3">
    <source>
        <dbReference type="ARBA" id="ARBA00023163"/>
    </source>
</evidence>
<evidence type="ECO:0000313" key="5">
    <source>
        <dbReference type="EMBL" id="ASL18384.1"/>
    </source>
</evidence>
<dbReference type="Pfam" id="PF00392">
    <property type="entry name" value="GntR"/>
    <property type="match status" value="1"/>
</dbReference>
<feature type="domain" description="HTH gntR-type" evidence="4">
    <location>
        <begin position="111"/>
        <end position="178"/>
    </location>
</feature>
<keyword evidence="1" id="KW-0805">Transcription regulation</keyword>
<dbReference type="RefSeq" id="WP_089152583.1">
    <property type="nucleotide sequence ID" value="NZ_CP015269.1"/>
</dbReference>
<evidence type="ECO:0000259" key="4">
    <source>
        <dbReference type="PROSITE" id="PS50949"/>
    </source>
</evidence>
<evidence type="ECO:0000313" key="6">
    <source>
        <dbReference type="Proteomes" id="UP000198286"/>
    </source>
</evidence>
<dbReference type="GO" id="GO:0003700">
    <property type="term" value="F:DNA-binding transcription factor activity"/>
    <property type="evidence" value="ECO:0007669"/>
    <property type="project" value="InterPro"/>
</dbReference>
<name>A0A7U5S002_MYCIT</name>
<keyword evidence="3" id="KW-0804">Transcription</keyword>
<proteinExistence type="predicted"/>
<evidence type="ECO:0000256" key="2">
    <source>
        <dbReference type="ARBA" id="ARBA00023125"/>
    </source>
</evidence>
<dbReference type="InterPro" id="IPR036388">
    <property type="entry name" value="WH-like_DNA-bd_sf"/>
</dbReference>
<dbReference type="SUPFAM" id="SSF46785">
    <property type="entry name" value="Winged helix' DNA-binding domain"/>
    <property type="match status" value="1"/>
</dbReference>
<dbReference type="EMBL" id="CP015269">
    <property type="protein sequence ID" value="ASL18384.1"/>
    <property type="molecule type" value="Genomic_DNA"/>
</dbReference>
<keyword evidence="2" id="KW-0238">DNA-binding</keyword>
<keyword evidence="5" id="KW-0614">Plasmid</keyword>
<organism evidence="5 6">
    <name type="scientific">Mycobacterium intracellulare subsp. chimaera</name>
    <dbReference type="NCBI Taxonomy" id="222805"/>
    <lineage>
        <taxon>Bacteria</taxon>
        <taxon>Bacillati</taxon>
        <taxon>Actinomycetota</taxon>
        <taxon>Actinomycetes</taxon>
        <taxon>Mycobacteriales</taxon>
        <taxon>Mycobacteriaceae</taxon>
        <taxon>Mycobacterium</taxon>
        <taxon>Mycobacterium avium complex (MAC)</taxon>
    </lineage>
</organism>
<dbReference type="Proteomes" id="UP000198286">
    <property type="component" value="Plasmid unnamed 2"/>
</dbReference>
<sequence>MDSYQFVVGRNGRDLEGVVPGEILVEAVALALRDVYPDVLPQREVWLRSQVREFMAKDAVTPRHPVMFFQDDDDTVSASVTLSRVSGTVPPLEPPPQLARPRVERPAEWEGLIHRQMYRYVRGQIEAGVYAVGDELPEPEQLDWHFGTSSNQGRHAYAHLVAEGLVTGHSEGRYVVAAMTPPPVQTVEGAVDRLDALEASVNETLVALRTLRGELAGVQTPRCGQWWLVRSLARGADPAVEISHAVCVRDRESGELQWLACISNTWVRKPLHYFQPLRRLTHIADWTCDDNDQQRPMPAGEATTSTVAIGAAYYATDEPHDGHANHELYGPEQWSEGFFT</sequence>
<geneLocation type="plasmid" evidence="5 6">
    <name>unnamed 2</name>
</geneLocation>
<dbReference type="GO" id="GO:0003677">
    <property type="term" value="F:DNA binding"/>
    <property type="evidence" value="ECO:0007669"/>
    <property type="project" value="UniProtKB-KW"/>
</dbReference>
<dbReference type="PROSITE" id="PS50949">
    <property type="entry name" value="HTH_GNTR"/>
    <property type="match status" value="1"/>
</dbReference>
<gene>
    <name evidence="5" type="ORF">MYCOZU2_06039</name>
</gene>
<protein>
    <submittedName>
        <fullName evidence="5">Bacterial regulatory protein, gntR family</fullName>
    </submittedName>
</protein>
<accession>A0A7U5S002</accession>
<dbReference type="InterPro" id="IPR036390">
    <property type="entry name" value="WH_DNA-bd_sf"/>
</dbReference>
<dbReference type="Gene3D" id="1.10.10.10">
    <property type="entry name" value="Winged helix-like DNA-binding domain superfamily/Winged helix DNA-binding domain"/>
    <property type="match status" value="1"/>
</dbReference>
<dbReference type="AlphaFoldDB" id="A0A7U5S002"/>
<evidence type="ECO:0000256" key="1">
    <source>
        <dbReference type="ARBA" id="ARBA00023015"/>
    </source>
</evidence>
<reference evidence="5 6" key="1">
    <citation type="journal article" date="2017" name="Lancet Infect. Dis.">
        <title>Global outbreak of severe Mycobacterium chimaera disease after cardiac surgery: a molecular epidemiological study.</title>
        <authorList>
            <person name="van Ingen J."/>
            <person name="Kohl T."/>
            <person name="Kranzer K."/>
            <person name="Hasse B."/>
            <person name="Keller P."/>
            <person name="Szafranska A."/>
            <person name="Hillemann D."/>
            <person name="Chand M."/>
            <person name="Schreiber P."/>
            <person name="Sommerstein R."/>
            <person name="Berger C."/>
            <person name="Genoni M."/>
            <person name="Ruegg C."/>
            <person name="Troillet N."/>
            <person name="Widmer A.F."/>
            <person name="Becker S.L."/>
            <person name="Herrmann M."/>
            <person name="Eckmanns T."/>
            <person name="Haller S."/>
            <person name="Hoeller C."/>
            <person name="Debast S.B."/>
            <person name="Wolfhagen M.J."/>
            <person name="Hopman J."/>
            <person name="Kluytmans J."/>
            <person name="Langelaar M."/>
            <person name="Notermans D.W."/>
            <person name="ten Oever J."/>
            <person name="van den Barselaar P."/>
            <person name="Vonk A.B.A."/>
            <person name="Vos M.C."/>
            <person name="Ahmed N."/>
            <person name="Brown T."/>
            <person name="Crook D."/>
            <person name="Lamagni T."/>
            <person name="Phin N."/>
            <person name="Smith E.G."/>
            <person name="Zambon M."/>
            <person name="Serr A."/>
            <person name="Goetting T."/>
            <person name="Ebner W."/>
            <person name="Thuermer A."/>
            <person name="Utpatel C."/>
            <person name="Sproer C."/>
            <person name="Bunk B."/>
            <person name="Nubel U."/>
            <person name="Bloemberg G."/>
            <person name="Bottger E."/>
            <person name="Niemann S."/>
            <person name="Wagner D."/>
            <person name="Sax H."/>
        </authorList>
    </citation>
    <scope>NUCLEOTIDE SEQUENCE [LARGE SCALE GENOMIC DNA]</scope>
    <source>
        <strain evidence="5 6">ZUERICH-2</strain>
        <plasmid evidence="5 6">unnamed 2</plasmid>
    </source>
</reference>
<dbReference type="InterPro" id="IPR000524">
    <property type="entry name" value="Tscrpt_reg_HTH_GntR"/>
</dbReference>